<keyword evidence="4" id="KW-1185">Reference proteome</keyword>
<dbReference type="InterPro" id="IPR051320">
    <property type="entry name" value="Viral_Replic_Matur_Polypro"/>
</dbReference>
<dbReference type="Pfam" id="PF00078">
    <property type="entry name" value="RVT_1"/>
    <property type="match status" value="1"/>
</dbReference>
<dbReference type="PANTHER" id="PTHR33064:SF37">
    <property type="entry name" value="RIBONUCLEASE H"/>
    <property type="match status" value="1"/>
</dbReference>
<proteinExistence type="predicted"/>
<dbReference type="InterPro" id="IPR000477">
    <property type="entry name" value="RT_dom"/>
</dbReference>
<dbReference type="InterPro" id="IPR043502">
    <property type="entry name" value="DNA/RNA_pol_sf"/>
</dbReference>
<dbReference type="InterPro" id="IPR043128">
    <property type="entry name" value="Rev_trsase/Diguanyl_cyclase"/>
</dbReference>
<name>A0A8X6VTK7_TRICX</name>
<accession>A0A8X6VTK7</accession>
<dbReference type="Gene3D" id="3.30.70.270">
    <property type="match status" value="2"/>
</dbReference>
<evidence type="ECO:0000259" key="2">
    <source>
        <dbReference type="PROSITE" id="PS50878"/>
    </source>
</evidence>
<reference evidence="3" key="1">
    <citation type="submission" date="2020-08" db="EMBL/GenBank/DDBJ databases">
        <title>Multicomponent nature underlies the extraordinary mechanical properties of spider dragline silk.</title>
        <authorList>
            <person name="Kono N."/>
            <person name="Nakamura H."/>
            <person name="Mori M."/>
            <person name="Yoshida Y."/>
            <person name="Ohtoshi R."/>
            <person name="Malay A.D."/>
            <person name="Moran D.A.P."/>
            <person name="Tomita M."/>
            <person name="Numata K."/>
            <person name="Arakawa K."/>
        </authorList>
    </citation>
    <scope>NUCLEOTIDE SEQUENCE</scope>
</reference>
<dbReference type="FunFam" id="3.30.70.270:FF:000020">
    <property type="entry name" value="Transposon Tf2-6 polyprotein-like Protein"/>
    <property type="match status" value="1"/>
</dbReference>
<feature type="domain" description="Reverse transcriptase" evidence="2">
    <location>
        <begin position="1"/>
        <end position="95"/>
    </location>
</feature>
<dbReference type="EC" id="2.7.7.49" evidence="1"/>
<dbReference type="AlphaFoldDB" id="A0A8X6VTK7"/>
<comment type="caution">
    <text evidence="3">The sequence shown here is derived from an EMBL/GenBank/DDBJ whole genome shotgun (WGS) entry which is preliminary data.</text>
</comment>
<evidence type="ECO:0000256" key="1">
    <source>
        <dbReference type="ARBA" id="ARBA00012493"/>
    </source>
</evidence>
<dbReference type="EMBL" id="BMAU01021359">
    <property type="protein sequence ID" value="GFY22194.1"/>
    <property type="molecule type" value="Genomic_DNA"/>
</dbReference>
<evidence type="ECO:0000313" key="4">
    <source>
        <dbReference type="Proteomes" id="UP000887159"/>
    </source>
</evidence>
<sequence length="150" mass="17397">MRKGIEIIYIDDLIIPSKDQKEGLEKLKEALEVASKYGLEIKFKKCQFLRRKVKVLSHVVEIRTIRLSIRKTIIFKKFPVPTKVKQVQSFLGLTGNFRKFISAYSKIAKPLSDLTRKDNPLVFKQPQMEAFEKLKKLLTESPVVSNIFSK</sequence>
<dbReference type="GO" id="GO:0003964">
    <property type="term" value="F:RNA-directed DNA polymerase activity"/>
    <property type="evidence" value="ECO:0007669"/>
    <property type="project" value="UniProtKB-EC"/>
</dbReference>
<protein>
    <recommendedName>
        <fullName evidence="1">RNA-directed DNA polymerase</fullName>
        <ecNumber evidence="1">2.7.7.49</ecNumber>
    </recommendedName>
</protein>
<dbReference type="SUPFAM" id="SSF56672">
    <property type="entry name" value="DNA/RNA polymerases"/>
    <property type="match status" value="1"/>
</dbReference>
<evidence type="ECO:0000313" key="3">
    <source>
        <dbReference type="EMBL" id="GFY22194.1"/>
    </source>
</evidence>
<organism evidence="3 4">
    <name type="scientific">Trichonephila clavipes</name>
    <name type="common">Golden silk orbweaver</name>
    <name type="synonym">Nephila clavipes</name>
    <dbReference type="NCBI Taxonomy" id="2585209"/>
    <lineage>
        <taxon>Eukaryota</taxon>
        <taxon>Metazoa</taxon>
        <taxon>Ecdysozoa</taxon>
        <taxon>Arthropoda</taxon>
        <taxon>Chelicerata</taxon>
        <taxon>Arachnida</taxon>
        <taxon>Araneae</taxon>
        <taxon>Araneomorphae</taxon>
        <taxon>Entelegynae</taxon>
        <taxon>Araneoidea</taxon>
        <taxon>Nephilidae</taxon>
        <taxon>Trichonephila</taxon>
    </lineage>
</organism>
<dbReference type="PANTHER" id="PTHR33064">
    <property type="entry name" value="POL PROTEIN"/>
    <property type="match status" value="1"/>
</dbReference>
<gene>
    <name evidence="3" type="primary">pol</name>
    <name evidence="3" type="ORF">TNCV_3298371</name>
</gene>
<dbReference type="Proteomes" id="UP000887159">
    <property type="component" value="Unassembled WGS sequence"/>
</dbReference>
<dbReference type="PROSITE" id="PS50878">
    <property type="entry name" value="RT_POL"/>
    <property type="match status" value="1"/>
</dbReference>